<dbReference type="EMBL" id="CAJHNH020000422">
    <property type="protein sequence ID" value="CAG5117549.1"/>
    <property type="molecule type" value="Genomic_DNA"/>
</dbReference>
<feature type="non-terminal residue" evidence="1">
    <location>
        <position position="147"/>
    </location>
</feature>
<protein>
    <submittedName>
        <fullName evidence="1">Uncharacterized protein</fullName>
    </submittedName>
</protein>
<proteinExistence type="predicted"/>
<evidence type="ECO:0000313" key="1">
    <source>
        <dbReference type="EMBL" id="CAG5117549.1"/>
    </source>
</evidence>
<accession>A0A8S3YKL2</accession>
<keyword evidence="2" id="KW-1185">Reference proteome</keyword>
<dbReference type="AlphaFoldDB" id="A0A8S3YKL2"/>
<reference evidence="1" key="1">
    <citation type="submission" date="2021-04" db="EMBL/GenBank/DDBJ databases">
        <authorList>
            <consortium name="Molecular Ecology Group"/>
        </authorList>
    </citation>
    <scope>NUCLEOTIDE SEQUENCE</scope>
</reference>
<comment type="caution">
    <text evidence="1">The sequence shown here is derived from an EMBL/GenBank/DDBJ whole genome shotgun (WGS) entry which is preliminary data.</text>
</comment>
<name>A0A8S3YKL2_9EUPU</name>
<organism evidence="1 2">
    <name type="scientific">Candidula unifasciata</name>
    <dbReference type="NCBI Taxonomy" id="100452"/>
    <lineage>
        <taxon>Eukaryota</taxon>
        <taxon>Metazoa</taxon>
        <taxon>Spiralia</taxon>
        <taxon>Lophotrochozoa</taxon>
        <taxon>Mollusca</taxon>
        <taxon>Gastropoda</taxon>
        <taxon>Heterobranchia</taxon>
        <taxon>Euthyneura</taxon>
        <taxon>Panpulmonata</taxon>
        <taxon>Eupulmonata</taxon>
        <taxon>Stylommatophora</taxon>
        <taxon>Helicina</taxon>
        <taxon>Helicoidea</taxon>
        <taxon>Geomitridae</taxon>
        <taxon>Candidula</taxon>
    </lineage>
</organism>
<sequence>MLRLRDMSTVNQSQIFKVTSKYDYKKSRGAKSTNYLSASSTFKVYTPELRCVKHSARITSSRFRACSENHDFEKLKWQQTFDAMGGLTKLKQKEYKPFTTLNEAPYHCCSLARSYSVSYGKISHAEGGSVKGIHKPVKEPKAASFCK</sequence>
<gene>
    <name evidence="1" type="ORF">CUNI_LOCUS3107</name>
</gene>
<dbReference type="Proteomes" id="UP000678393">
    <property type="component" value="Unassembled WGS sequence"/>
</dbReference>
<evidence type="ECO:0000313" key="2">
    <source>
        <dbReference type="Proteomes" id="UP000678393"/>
    </source>
</evidence>